<feature type="domain" description="Putative plant transposon protein" evidence="2">
    <location>
        <begin position="362"/>
        <end position="532"/>
    </location>
</feature>
<evidence type="ECO:0000256" key="1">
    <source>
        <dbReference type="SAM" id="MobiDB-lite"/>
    </source>
</evidence>
<gene>
    <name evidence="3" type="ORF">LIER_13330</name>
</gene>
<dbReference type="Pfam" id="PF20167">
    <property type="entry name" value="Transposase_32"/>
    <property type="match status" value="1"/>
</dbReference>
<evidence type="ECO:0000259" key="2">
    <source>
        <dbReference type="Pfam" id="PF20167"/>
    </source>
</evidence>
<keyword evidence="4" id="KW-1185">Reference proteome</keyword>
<reference evidence="3 4" key="1">
    <citation type="submission" date="2024-01" db="EMBL/GenBank/DDBJ databases">
        <title>The complete chloroplast genome sequence of Lithospermum erythrorhizon: insights into the phylogenetic relationship among Boraginaceae species and the maternal lineages of purple gromwells.</title>
        <authorList>
            <person name="Okada T."/>
            <person name="Watanabe K."/>
        </authorList>
    </citation>
    <scope>NUCLEOTIDE SEQUENCE [LARGE SCALE GENOMIC DNA]</scope>
</reference>
<proteinExistence type="predicted"/>
<protein>
    <recommendedName>
        <fullName evidence="2">Putative plant transposon protein domain-containing protein</fullName>
    </recommendedName>
</protein>
<feature type="compositionally biased region" description="Basic residues" evidence="1">
    <location>
        <begin position="213"/>
        <end position="223"/>
    </location>
</feature>
<feature type="compositionally biased region" description="Polar residues" evidence="1">
    <location>
        <begin position="174"/>
        <end position="192"/>
    </location>
</feature>
<feature type="region of interest" description="Disordered" evidence="1">
    <location>
        <begin position="172"/>
        <end position="282"/>
    </location>
</feature>
<comment type="caution">
    <text evidence="3">The sequence shown here is derived from an EMBL/GenBank/DDBJ whole genome shotgun (WGS) entry which is preliminary data.</text>
</comment>
<name>A0AAV3PV17_LITER</name>
<accession>A0AAV3PV17</accession>
<organism evidence="3 4">
    <name type="scientific">Lithospermum erythrorhizon</name>
    <name type="common">Purple gromwell</name>
    <name type="synonym">Lithospermum officinale var. erythrorhizon</name>
    <dbReference type="NCBI Taxonomy" id="34254"/>
    <lineage>
        <taxon>Eukaryota</taxon>
        <taxon>Viridiplantae</taxon>
        <taxon>Streptophyta</taxon>
        <taxon>Embryophyta</taxon>
        <taxon>Tracheophyta</taxon>
        <taxon>Spermatophyta</taxon>
        <taxon>Magnoliopsida</taxon>
        <taxon>eudicotyledons</taxon>
        <taxon>Gunneridae</taxon>
        <taxon>Pentapetalae</taxon>
        <taxon>asterids</taxon>
        <taxon>lamiids</taxon>
        <taxon>Boraginales</taxon>
        <taxon>Boraginaceae</taxon>
        <taxon>Boraginoideae</taxon>
        <taxon>Lithospermeae</taxon>
        <taxon>Lithospermum</taxon>
    </lineage>
</organism>
<dbReference type="Proteomes" id="UP001454036">
    <property type="component" value="Unassembled WGS sequence"/>
</dbReference>
<sequence>MEVEAPVVNQEVQKAKGQKSVVKGKWSKTHVSTSMEDDQVLSPTLIRSLPHFNGTYGVIHGEIPEVSEIAEVADASDPSITPSVEDAMGKTVEPLVVYDKSVDDVGKHVPVGDDIDLSHKDKAMTKGEKVPTTTDLGNKVETLWLRLWDADIASVVDRKPVTAKATNEGVIPSITDTNAESTGNMKRPTSGQGLDDTLDSDIQEVIPKDVGQKKKSKKRKHKKSFDVGESSKPKRKLSKEERKSKRARKAERKAKRAADEAADANNDGDNADEEAQESEEEHIAAVITKRRKATSNLKLNKNITRVRNKRVPKNVAAVFTTNVALNSEEERFVANRRVAAKKMLSEMTKKNPNIIGILEGAGVMPTVEAVGPYYPQLVRGFVCNMTKDIDDPASINFQKVTFCNFTFDFSPSLVNAFYGRANGGETSYNLQLSEIVKVLTGGVVDTWPDKGLPSSKLSVKYAVMHKVGVENWVPITHTIIVSETLAMVLYMIGTRALFNLGQFIFDQVVQHAQSHAILKPIAYPSMLCSILESHKEDILTAEDVEGLAPGFITISPKLMQGTQVADIPLVTVDTGGASGSGTDETAKILRDEIRYLDGVIQSSLARKSVLDERLRSLSGEDDTKDGPAVGESGPEAPHT</sequence>
<feature type="region of interest" description="Disordered" evidence="1">
    <location>
        <begin position="611"/>
        <end position="639"/>
    </location>
</feature>
<dbReference type="AlphaFoldDB" id="A0AAV3PV17"/>
<feature type="compositionally biased region" description="Acidic residues" evidence="1">
    <location>
        <begin position="269"/>
        <end position="280"/>
    </location>
</feature>
<feature type="compositionally biased region" description="Basic and acidic residues" evidence="1">
    <location>
        <begin position="224"/>
        <end position="243"/>
    </location>
</feature>
<feature type="compositionally biased region" description="Basic residues" evidence="1">
    <location>
        <begin position="244"/>
        <end position="255"/>
    </location>
</feature>
<dbReference type="InterPro" id="IPR046796">
    <property type="entry name" value="Transposase_32_dom"/>
</dbReference>
<evidence type="ECO:0000313" key="4">
    <source>
        <dbReference type="Proteomes" id="UP001454036"/>
    </source>
</evidence>
<dbReference type="EMBL" id="BAABME010002674">
    <property type="protein sequence ID" value="GAA0155644.1"/>
    <property type="molecule type" value="Genomic_DNA"/>
</dbReference>
<evidence type="ECO:0000313" key="3">
    <source>
        <dbReference type="EMBL" id="GAA0155644.1"/>
    </source>
</evidence>